<sequence length="358" mass="41092">MKKIGFWTLIFLLFSGGLSLLKSNTEIVEKHYSQGFYYYYSKTLNFCTAYIPFSIGDIFYIIVGIYLLLKLTKTIRQSPLLKDKIIACTGFTIKAYTLFFILFNLTWGLNNYRTSLQDKLAIGLSYDTTDLIALTTKLSKLVNIQQYQLTNNTAQAVVNRQSLDQIFKKAQKGIETTAIQLNLYRYFPTSINSSLYSTPLTYAGFGGYINPFTIEAQVNNQIPNLTMIITASHEISHQMGYARESDANFIGYLATYNQKELIDQYAANIYALRFCLSELYRTDSAKADQIVASLYPGVRINIYENTVFWNKHKTIIDRAFKHIYGAFLKTNNQKEGIRSYNKFLALLINYNKKVSIYS</sequence>
<keyword evidence="3" id="KW-1185">Reference proteome</keyword>
<keyword evidence="1" id="KW-1133">Transmembrane helix</keyword>
<dbReference type="Proteomes" id="UP000488936">
    <property type="component" value="Unassembled WGS sequence"/>
</dbReference>
<feature type="transmembrane region" description="Helical" evidence="1">
    <location>
        <begin position="85"/>
        <end position="107"/>
    </location>
</feature>
<dbReference type="AlphaFoldDB" id="A0A7K1GJU6"/>
<dbReference type="EMBL" id="WMJY01000006">
    <property type="protein sequence ID" value="MTH29152.1"/>
    <property type="molecule type" value="Genomic_DNA"/>
</dbReference>
<feature type="transmembrane region" description="Helical" evidence="1">
    <location>
        <begin position="49"/>
        <end position="69"/>
    </location>
</feature>
<evidence type="ECO:0000256" key="1">
    <source>
        <dbReference type="SAM" id="Phobius"/>
    </source>
</evidence>
<gene>
    <name evidence="2" type="ORF">GJV77_04355</name>
</gene>
<dbReference type="RefSeq" id="WP_155035131.1">
    <property type="nucleotide sequence ID" value="NZ_JBHTIG010000011.1"/>
</dbReference>
<proteinExistence type="predicted"/>
<accession>A0A7K1GJU6</accession>
<reference evidence="2 3" key="1">
    <citation type="journal article" date="2006" name="Int. J. Syst. Evol. Microbiol.">
        <title>Myroides pelagicus sp. nov., isolated from seawater in Thailand.</title>
        <authorList>
            <person name="Yoon J."/>
            <person name="Maneerat S."/>
            <person name="Kawai F."/>
            <person name="Yokota A."/>
        </authorList>
    </citation>
    <scope>NUCLEOTIDE SEQUENCE [LARGE SCALE GENOMIC DNA]</scope>
    <source>
        <strain evidence="2 3">SM1T</strain>
    </source>
</reference>
<name>A0A7K1GJU6_9FLAO</name>
<comment type="caution">
    <text evidence="2">The sequence shown here is derived from an EMBL/GenBank/DDBJ whole genome shotgun (WGS) entry which is preliminary data.</text>
</comment>
<evidence type="ECO:0000313" key="2">
    <source>
        <dbReference type="EMBL" id="MTH29152.1"/>
    </source>
</evidence>
<keyword evidence="1" id="KW-0472">Membrane</keyword>
<dbReference type="InterPro" id="IPR024294">
    <property type="entry name" value="DUF3810"/>
</dbReference>
<organism evidence="2 3">
    <name type="scientific">Myroides pelagicus</name>
    <dbReference type="NCBI Taxonomy" id="270914"/>
    <lineage>
        <taxon>Bacteria</taxon>
        <taxon>Pseudomonadati</taxon>
        <taxon>Bacteroidota</taxon>
        <taxon>Flavobacteriia</taxon>
        <taxon>Flavobacteriales</taxon>
        <taxon>Flavobacteriaceae</taxon>
        <taxon>Myroides</taxon>
    </lineage>
</organism>
<evidence type="ECO:0000313" key="3">
    <source>
        <dbReference type="Proteomes" id="UP000488936"/>
    </source>
</evidence>
<dbReference type="Pfam" id="PF12725">
    <property type="entry name" value="DUF3810"/>
    <property type="match status" value="1"/>
</dbReference>
<protein>
    <submittedName>
        <fullName evidence="2">DUF3810 family protein</fullName>
    </submittedName>
</protein>
<dbReference type="OrthoDB" id="1048788at2"/>
<keyword evidence="1" id="KW-0812">Transmembrane</keyword>